<proteinExistence type="predicted"/>
<gene>
    <name evidence="2" type="primary">INF2</name>
</gene>
<reference evidence="2" key="2">
    <citation type="submission" date="2016-06" db="EMBL/GenBank/DDBJ databases">
        <title>The genome of a short-lived fish provides insights into sex chromosome evolution and the genetic control of aging.</title>
        <authorList>
            <person name="Reichwald K."/>
            <person name="Felder M."/>
            <person name="Petzold A."/>
            <person name="Koch P."/>
            <person name="Groth M."/>
            <person name="Platzer M."/>
        </authorList>
    </citation>
    <scope>NUCLEOTIDE SEQUENCE</scope>
    <source>
        <tissue evidence="2">Brain</tissue>
    </source>
</reference>
<organism evidence="2">
    <name type="scientific">Nothobranchius rachovii</name>
    <name type="common">bluefin notho</name>
    <dbReference type="NCBI Taxonomy" id="451742"/>
    <lineage>
        <taxon>Eukaryota</taxon>
        <taxon>Metazoa</taxon>
        <taxon>Chordata</taxon>
        <taxon>Craniata</taxon>
        <taxon>Vertebrata</taxon>
        <taxon>Euteleostomi</taxon>
        <taxon>Actinopterygii</taxon>
        <taxon>Neopterygii</taxon>
        <taxon>Teleostei</taxon>
        <taxon>Neoteleostei</taxon>
        <taxon>Acanthomorphata</taxon>
        <taxon>Ovalentaria</taxon>
        <taxon>Atherinomorphae</taxon>
        <taxon>Cyprinodontiformes</taxon>
        <taxon>Nothobranchiidae</taxon>
        <taxon>Nothobranchius</taxon>
    </lineage>
</organism>
<accession>A0A1A8NXE9</accession>
<feature type="non-terminal residue" evidence="2">
    <location>
        <position position="100"/>
    </location>
</feature>
<evidence type="ECO:0000313" key="2">
    <source>
        <dbReference type="EMBL" id="SBR73701.1"/>
    </source>
</evidence>
<name>A0A1A8NXE9_9TELE</name>
<feature type="compositionally biased region" description="Pro residues" evidence="1">
    <location>
        <begin position="86"/>
        <end position="100"/>
    </location>
</feature>
<feature type="region of interest" description="Disordered" evidence="1">
    <location>
        <begin position="77"/>
        <end position="100"/>
    </location>
</feature>
<sequence>MLDPHRADIWLVLEMLTDRATLLAQDPESEDSLLDRLLPQKPLSSNQRIRTVDRGVQTRLQDYPPGQSEQLKNGIATLAATAPTQAPTPPLPSMGAPPPP</sequence>
<dbReference type="AlphaFoldDB" id="A0A1A8NXE9"/>
<reference evidence="2" key="1">
    <citation type="submission" date="2016-05" db="EMBL/GenBank/DDBJ databases">
        <authorList>
            <person name="Lavstsen T."/>
            <person name="Jespersen J.S."/>
        </authorList>
    </citation>
    <scope>NUCLEOTIDE SEQUENCE</scope>
    <source>
        <tissue evidence="2">Brain</tissue>
    </source>
</reference>
<protein>
    <submittedName>
        <fullName evidence="2">Inverted formin, FH2 and WH2 domain containing</fullName>
    </submittedName>
</protein>
<dbReference type="EMBL" id="HAEH01004351">
    <property type="protein sequence ID" value="SBR73701.1"/>
    <property type="molecule type" value="Transcribed_RNA"/>
</dbReference>
<evidence type="ECO:0000256" key="1">
    <source>
        <dbReference type="SAM" id="MobiDB-lite"/>
    </source>
</evidence>